<organism evidence="1">
    <name type="scientific">Haptolina brevifila</name>
    <dbReference type="NCBI Taxonomy" id="156173"/>
    <lineage>
        <taxon>Eukaryota</taxon>
        <taxon>Haptista</taxon>
        <taxon>Haptophyta</taxon>
        <taxon>Prymnesiophyceae</taxon>
        <taxon>Prymnesiales</taxon>
        <taxon>Prymnesiaceae</taxon>
        <taxon>Haptolina</taxon>
    </lineage>
</organism>
<dbReference type="InterPro" id="IPR017850">
    <property type="entry name" value="Alkaline_phosphatase_core_sf"/>
</dbReference>
<sequence>MSPSVIDHVVESLDVLPTLLTLWGASIDGLSLDGHSLWPVLAGRAHARPRRRYARSELHLPCGLGCAMLNSPYDGKPPGFTRTPTVGPVVQLLLRTASWTYTATFLGQLPRPVRLIDEALFDAVGDPSQVRNLAYAAASAPVRWKMLDAMMREWGVVLSGPVNSSRWERAEWLRRRTSYRPNWWK</sequence>
<dbReference type="Gene3D" id="3.40.720.10">
    <property type="entry name" value="Alkaline Phosphatase, subunit A"/>
    <property type="match status" value="1"/>
</dbReference>
<name>A0A7S2J6U3_9EUKA</name>
<dbReference type="EMBL" id="HBGU01074482">
    <property type="protein sequence ID" value="CAD9538395.1"/>
    <property type="molecule type" value="Transcribed_RNA"/>
</dbReference>
<protein>
    <submittedName>
        <fullName evidence="1">Uncharacterized protein</fullName>
    </submittedName>
</protein>
<proteinExistence type="predicted"/>
<dbReference type="AlphaFoldDB" id="A0A7S2J6U3"/>
<gene>
    <name evidence="1" type="ORF">CBRE1094_LOCUS40582</name>
</gene>
<evidence type="ECO:0000313" key="1">
    <source>
        <dbReference type="EMBL" id="CAD9538395.1"/>
    </source>
</evidence>
<accession>A0A7S2J6U3</accession>
<dbReference type="SUPFAM" id="SSF53649">
    <property type="entry name" value="Alkaline phosphatase-like"/>
    <property type="match status" value="1"/>
</dbReference>
<reference evidence="1" key="1">
    <citation type="submission" date="2021-01" db="EMBL/GenBank/DDBJ databases">
        <authorList>
            <person name="Corre E."/>
            <person name="Pelletier E."/>
            <person name="Niang G."/>
            <person name="Scheremetjew M."/>
            <person name="Finn R."/>
            <person name="Kale V."/>
            <person name="Holt S."/>
            <person name="Cochrane G."/>
            <person name="Meng A."/>
            <person name="Brown T."/>
            <person name="Cohen L."/>
        </authorList>
    </citation>
    <scope>NUCLEOTIDE SEQUENCE</scope>
    <source>
        <strain evidence="1">UTEX LB 985</strain>
    </source>
</reference>